<accession>A0A1F5Z081</accession>
<dbReference type="Proteomes" id="UP000178681">
    <property type="component" value="Unassembled WGS sequence"/>
</dbReference>
<sequence>MAKNITVTCGLTEKEGVPVALGQIPYTGTVNQRCNCPYFGETVDRPKVLLNDTQKRITLCRVGKNTDL</sequence>
<name>A0A1F5Z081_9BACT</name>
<comment type="caution">
    <text evidence="1">The sequence shown here is derived from an EMBL/GenBank/DDBJ whole genome shotgun (WGS) entry which is preliminary data.</text>
</comment>
<dbReference type="AlphaFoldDB" id="A0A1F5Z081"/>
<evidence type="ECO:0000313" key="1">
    <source>
        <dbReference type="EMBL" id="OGG05841.1"/>
    </source>
</evidence>
<gene>
    <name evidence="1" type="ORF">A2872_03165</name>
</gene>
<protein>
    <submittedName>
        <fullName evidence="1">Uncharacterized protein</fullName>
    </submittedName>
</protein>
<proteinExistence type="predicted"/>
<organism evidence="1 2">
    <name type="scientific">Candidatus Gottesmanbacteria bacterium RIFCSPHIGHO2_01_FULL_42_12</name>
    <dbReference type="NCBI Taxonomy" id="1798377"/>
    <lineage>
        <taxon>Bacteria</taxon>
        <taxon>Candidatus Gottesmaniibacteriota</taxon>
    </lineage>
</organism>
<evidence type="ECO:0000313" key="2">
    <source>
        <dbReference type="Proteomes" id="UP000178681"/>
    </source>
</evidence>
<dbReference type="EMBL" id="MFJG01000027">
    <property type="protein sequence ID" value="OGG05841.1"/>
    <property type="molecule type" value="Genomic_DNA"/>
</dbReference>
<reference evidence="1 2" key="1">
    <citation type="journal article" date="2016" name="Nat. Commun.">
        <title>Thousands of microbial genomes shed light on interconnected biogeochemical processes in an aquifer system.</title>
        <authorList>
            <person name="Anantharaman K."/>
            <person name="Brown C.T."/>
            <person name="Hug L.A."/>
            <person name="Sharon I."/>
            <person name="Castelle C.J."/>
            <person name="Probst A.J."/>
            <person name="Thomas B.C."/>
            <person name="Singh A."/>
            <person name="Wilkins M.J."/>
            <person name="Karaoz U."/>
            <person name="Brodie E.L."/>
            <person name="Williams K.H."/>
            <person name="Hubbard S.S."/>
            <person name="Banfield J.F."/>
        </authorList>
    </citation>
    <scope>NUCLEOTIDE SEQUENCE [LARGE SCALE GENOMIC DNA]</scope>
</reference>